<dbReference type="AlphaFoldDB" id="A0A4S2D4U3"/>
<comment type="function">
    <text evidence="9">This protein specifically catalyzes the removal of signal peptides from prolipoproteins.</text>
</comment>
<evidence type="ECO:0000256" key="4">
    <source>
        <dbReference type="ARBA" id="ARBA00022692"/>
    </source>
</evidence>
<keyword evidence="3 9" id="KW-0645">Protease</keyword>
<dbReference type="OrthoDB" id="4308908at2"/>
<keyword evidence="8 9" id="KW-0472">Membrane</keyword>
<feature type="transmembrane region" description="Helical" evidence="9">
    <location>
        <begin position="89"/>
        <end position="108"/>
    </location>
</feature>
<comment type="caution">
    <text evidence="9">Lacks conserved residue(s) required for the propagation of feature annotation.</text>
</comment>
<evidence type="ECO:0000256" key="6">
    <source>
        <dbReference type="ARBA" id="ARBA00022801"/>
    </source>
</evidence>
<sequence length="183" mass="18468">MHREQSRRFAIACLAAGVVVLVDQATKAAALNGLSQDERLPLLGDLLGLQLAFNPGAILSLGAGFTGLLTLLGIGAVILLIVAAARARTGWWAVGIGLILGGAIGNLIDRLFSPPGFGVGHVTDFLAYGTLFIGNLADVALGAGVIVLGLNIWIRHRRARTNTADAGVAGGPSPAAGSAVSGS</sequence>
<dbReference type="GO" id="GO:0005886">
    <property type="term" value="C:plasma membrane"/>
    <property type="evidence" value="ECO:0007669"/>
    <property type="project" value="UniProtKB-SubCell"/>
</dbReference>
<feature type="transmembrane region" description="Helical" evidence="9">
    <location>
        <begin position="52"/>
        <end position="82"/>
    </location>
</feature>
<protein>
    <recommendedName>
        <fullName evidence="9">Lipoprotein signal peptidase</fullName>
        <ecNumber evidence="9">3.4.23.36</ecNumber>
    </recommendedName>
    <alternativeName>
        <fullName evidence="9">Prolipoprotein signal peptidase</fullName>
    </alternativeName>
    <alternativeName>
        <fullName evidence="9">Signal peptidase II</fullName>
        <shortName evidence="9">SPase II</shortName>
    </alternativeName>
</protein>
<evidence type="ECO:0000256" key="5">
    <source>
        <dbReference type="ARBA" id="ARBA00022750"/>
    </source>
</evidence>
<comment type="caution">
    <text evidence="11">The sequence shown here is derived from an EMBL/GenBank/DDBJ whole genome shotgun (WGS) entry which is preliminary data.</text>
</comment>
<keyword evidence="5 9" id="KW-0064">Aspartyl protease</keyword>
<dbReference type="Proteomes" id="UP000309893">
    <property type="component" value="Unassembled WGS sequence"/>
</dbReference>
<evidence type="ECO:0000256" key="8">
    <source>
        <dbReference type="ARBA" id="ARBA00023136"/>
    </source>
</evidence>
<name>A0A4S2D4U3_9MICO</name>
<proteinExistence type="inferred from homology"/>
<accession>A0A4S2D4U3</accession>
<dbReference type="EC" id="3.4.23.36" evidence="9"/>
<feature type="active site" evidence="9">
    <location>
        <position position="138"/>
    </location>
</feature>
<dbReference type="EMBL" id="SRYO01000006">
    <property type="protein sequence ID" value="TGY36175.1"/>
    <property type="molecule type" value="Genomic_DNA"/>
</dbReference>
<evidence type="ECO:0000256" key="2">
    <source>
        <dbReference type="ARBA" id="ARBA00022475"/>
    </source>
</evidence>
<evidence type="ECO:0000256" key="1">
    <source>
        <dbReference type="ARBA" id="ARBA00006139"/>
    </source>
</evidence>
<keyword evidence="7 9" id="KW-1133">Transmembrane helix</keyword>
<keyword evidence="6 9" id="KW-0378">Hydrolase</keyword>
<comment type="similarity">
    <text evidence="1 9 10">Belongs to the peptidase A8 family.</text>
</comment>
<dbReference type="InterPro" id="IPR001872">
    <property type="entry name" value="Peptidase_A8"/>
</dbReference>
<feature type="active site" evidence="9">
    <location>
        <position position="124"/>
    </location>
</feature>
<evidence type="ECO:0000256" key="10">
    <source>
        <dbReference type="RuleBase" id="RU004181"/>
    </source>
</evidence>
<evidence type="ECO:0000256" key="3">
    <source>
        <dbReference type="ARBA" id="ARBA00022670"/>
    </source>
</evidence>
<dbReference type="PANTHER" id="PTHR33695:SF1">
    <property type="entry name" value="LIPOPROTEIN SIGNAL PEPTIDASE"/>
    <property type="match status" value="1"/>
</dbReference>
<dbReference type="PRINTS" id="PR00781">
    <property type="entry name" value="LIPOSIGPTASE"/>
</dbReference>
<organism evidence="11 12">
    <name type="scientific">Microbacterium laevaniformans</name>
    <dbReference type="NCBI Taxonomy" id="36807"/>
    <lineage>
        <taxon>Bacteria</taxon>
        <taxon>Bacillati</taxon>
        <taxon>Actinomycetota</taxon>
        <taxon>Actinomycetes</taxon>
        <taxon>Micrococcales</taxon>
        <taxon>Microbacteriaceae</taxon>
        <taxon>Microbacterium</taxon>
    </lineage>
</organism>
<dbReference type="Pfam" id="PF01252">
    <property type="entry name" value="Peptidase_A8"/>
    <property type="match status" value="1"/>
</dbReference>
<evidence type="ECO:0000256" key="9">
    <source>
        <dbReference type="HAMAP-Rule" id="MF_00161"/>
    </source>
</evidence>
<dbReference type="GO" id="GO:0004190">
    <property type="term" value="F:aspartic-type endopeptidase activity"/>
    <property type="evidence" value="ECO:0007669"/>
    <property type="project" value="UniProtKB-UniRule"/>
</dbReference>
<evidence type="ECO:0000313" key="12">
    <source>
        <dbReference type="Proteomes" id="UP000309893"/>
    </source>
</evidence>
<keyword evidence="2 9" id="KW-1003">Cell membrane</keyword>
<dbReference type="UniPathway" id="UPA00665"/>
<dbReference type="RefSeq" id="WP_005054913.1">
    <property type="nucleotide sequence ID" value="NZ_SRYO01000006.1"/>
</dbReference>
<dbReference type="GO" id="GO:0006508">
    <property type="term" value="P:proteolysis"/>
    <property type="evidence" value="ECO:0007669"/>
    <property type="project" value="UniProtKB-KW"/>
</dbReference>
<feature type="transmembrane region" description="Helical" evidence="9">
    <location>
        <begin position="128"/>
        <end position="154"/>
    </location>
</feature>
<gene>
    <name evidence="9" type="primary">lspA</name>
    <name evidence="11" type="ORF">E5344_10380</name>
</gene>
<dbReference type="HAMAP" id="MF_00161">
    <property type="entry name" value="LspA"/>
    <property type="match status" value="1"/>
</dbReference>
<evidence type="ECO:0000256" key="7">
    <source>
        <dbReference type="ARBA" id="ARBA00022989"/>
    </source>
</evidence>
<dbReference type="PANTHER" id="PTHR33695">
    <property type="entry name" value="LIPOPROTEIN SIGNAL PEPTIDASE"/>
    <property type="match status" value="1"/>
</dbReference>
<comment type="subcellular location">
    <subcellularLocation>
        <location evidence="9">Cell membrane</location>
        <topology evidence="9">Multi-pass membrane protein</topology>
    </subcellularLocation>
</comment>
<comment type="pathway">
    <text evidence="9">Protein modification; lipoprotein biosynthesis (signal peptide cleavage).</text>
</comment>
<comment type="catalytic activity">
    <reaction evidence="9">
        <text>Release of signal peptides from bacterial membrane prolipoproteins. Hydrolyzes -Xaa-Yaa-Zaa-|-(S,diacylglyceryl)Cys-, in which Xaa is hydrophobic (preferably Leu), and Yaa (Ala or Ser) and Zaa (Gly or Ala) have small, neutral side chains.</text>
        <dbReference type="EC" id="3.4.23.36"/>
    </reaction>
</comment>
<evidence type="ECO:0000313" key="11">
    <source>
        <dbReference type="EMBL" id="TGY36175.1"/>
    </source>
</evidence>
<dbReference type="PROSITE" id="PS00855">
    <property type="entry name" value="SPASE_II"/>
    <property type="match status" value="1"/>
</dbReference>
<reference evidence="11 12" key="1">
    <citation type="submission" date="2019-04" db="EMBL/GenBank/DDBJ databases">
        <title>Microbes associate with the intestines of laboratory mice.</title>
        <authorList>
            <person name="Navarre W."/>
            <person name="Wong E."/>
            <person name="Huang K."/>
            <person name="Tropini C."/>
            <person name="Ng K."/>
            <person name="Yu B."/>
        </authorList>
    </citation>
    <scope>NUCLEOTIDE SEQUENCE [LARGE SCALE GENOMIC DNA]</scope>
    <source>
        <strain evidence="11 12">NM46_B2-13</strain>
    </source>
</reference>
<keyword evidence="4 9" id="KW-0812">Transmembrane</keyword>